<proteinExistence type="predicted"/>
<evidence type="ECO:0000313" key="3">
    <source>
        <dbReference type="Proteomes" id="UP000267289"/>
    </source>
</evidence>
<keyword evidence="3" id="KW-1185">Reference proteome</keyword>
<gene>
    <name evidence="2" type="ORF">LAUMK13_00552</name>
</gene>
<dbReference type="SUPFAM" id="SSF140459">
    <property type="entry name" value="PE/PPE dimer-like"/>
    <property type="match status" value="1"/>
</dbReference>
<dbReference type="RefSeq" id="WP_082274702.1">
    <property type="nucleotide sequence ID" value="NZ_UPHQ01000025.1"/>
</dbReference>
<dbReference type="InterPro" id="IPR000084">
    <property type="entry name" value="PE-PGRS_N"/>
</dbReference>
<organism evidence="2 3">
    <name type="scientific">Mycobacterium innocens</name>
    <dbReference type="NCBI Taxonomy" id="2341083"/>
    <lineage>
        <taxon>Bacteria</taxon>
        <taxon>Bacillati</taxon>
        <taxon>Actinomycetota</taxon>
        <taxon>Actinomycetes</taxon>
        <taxon>Mycobacteriales</taxon>
        <taxon>Mycobacteriaceae</taxon>
        <taxon>Mycobacterium</taxon>
    </lineage>
</organism>
<accession>A0A498PSP1</accession>
<feature type="domain" description="PE" evidence="1">
    <location>
        <begin position="4"/>
        <end position="57"/>
    </location>
</feature>
<dbReference type="Gene3D" id="1.10.287.850">
    <property type="entry name" value="HP0062-like domain"/>
    <property type="match status" value="1"/>
</dbReference>
<dbReference type="Proteomes" id="UP000267289">
    <property type="component" value="Unassembled WGS sequence"/>
</dbReference>
<name>A0A498PSP1_9MYCO</name>
<reference evidence="2 3" key="1">
    <citation type="submission" date="2018-09" db="EMBL/GenBank/DDBJ databases">
        <authorList>
            <person name="Tagini F."/>
        </authorList>
    </citation>
    <scope>NUCLEOTIDE SEQUENCE [LARGE SCALE GENOMIC DNA]</scope>
    <source>
        <strain evidence="2 3">MK13</strain>
    </source>
</reference>
<evidence type="ECO:0000313" key="2">
    <source>
        <dbReference type="EMBL" id="VBA34720.1"/>
    </source>
</evidence>
<sequence length="58" mass="5420">MPVVFAAPDVVAAAATDLAGIEPAIRAANSAAAAPTTGLLPAAADEVSAAITALFGAS</sequence>
<protein>
    <submittedName>
        <fullName evidence="2">PE-PGRS family protein PE_PGRS16</fullName>
    </submittedName>
</protein>
<dbReference type="InterPro" id="IPR038332">
    <property type="entry name" value="PPE_sf"/>
</dbReference>
<dbReference type="Pfam" id="PF00934">
    <property type="entry name" value="PE"/>
    <property type="match status" value="1"/>
</dbReference>
<dbReference type="AlphaFoldDB" id="A0A498PSP1"/>
<evidence type="ECO:0000259" key="1">
    <source>
        <dbReference type="Pfam" id="PF00934"/>
    </source>
</evidence>
<dbReference type="EMBL" id="UPHQ01000025">
    <property type="protein sequence ID" value="VBA34720.1"/>
    <property type="molecule type" value="Genomic_DNA"/>
</dbReference>